<keyword evidence="1" id="KW-0472">Membrane</keyword>
<dbReference type="AlphaFoldDB" id="A0AAF0YFX3"/>
<dbReference type="RefSeq" id="XP_062630315.1">
    <property type="nucleotide sequence ID" value="XM_062774331.1"/>
</dbReference>
<name>A0AAF0YFX3_9TREE</name>
<dbReference type="PANTHER" id="PTHR11799:SF30">
    <property type="entry name" value="SERUM PARAOXONASE_ARYLESTERASE 2"/>
    <property type="match status" value="1"/>
</dbReference>
<dbReference type="EMBL" id="CP086719">
    <property type="protein sequence ID" value="WOO84289.1"/>
    <property type="molecule type" value="Genomic_DNA"/>
</dbReference>
<proteinExistence type="predicted"/>
<evidence type="ECO:0000313" key="2">
    <source>
        <dbReference type="EMBL" id="WOO84289.1"/>
    </source>
</evidence>
<keyword evidence="3" id="KW-1185">Reference proteome</keyword>
<dbReference type="PANTHER" id="PTHR11799">
    <property type="entry name" value="PARAOXONASE"/>
    <property type="match status" value="1"/>
</dbReference>
<sequence>MPPLLFYAFPPLLVLYPISYVLHLARILLPLRPKRTPLLKDGKQVLAQGGLAVSLEGAEHILNAEDILVWEKHRVAIVSSDPGRPVYDPLLAPGSQSAPQARLVAYDLESRRTGVIKMAGWPKGRYLHMLGIGLCDNEDGTTILAAANFGNGLDGTVEVFRLDYDAAAPSSVEAITATYLHTLAHPDLTFPNAVVPLSAESVLVTNSLGRPVSKSIALAKAEMGLALPLSYALLVTLDPKAKQPTEDDPSVPRTTATSRVWAKRFAMANGLDLSPDGRVALVASCTGCELHVYDVDPPLRPGSTTPADIAHAKFTYRDAIPVGFAIDNLSAVLDPPTEDNGNYYFLGAGHPSLVDYSACAKAKGTSKLSQSRVIAIKVPQKAPPTGLFKSAYLELHRLFTRVDPRTTTIFEDDGTEFGTSSTGVSFRAKDGATDLLVVGLWERRGTLHLSNVAL</sequence>
<evidence type="ECO:0000313" key="3">
    <source>
        <dbReference type="Proteomes" id="UP000827549"/>
    </source>
</evidence>
<dbReference type="InterPro" id="IPR011042">
    <property type="entry name" value="6-blade_b-propeller_TolB-like"/>
</dbReference>
<keyword evidence="1" id="KW-1133">Transmembrane helix</keyword>
<evidence type="ECO:0000256" key="1">
    <source>
        <dbReference type="SAM" id="Phobius"/>
    </source>
</evidence>
<dbReference type="SUPFAM" id="SSF63829">
    <property type="entry name" value="Calcium-dependent phosphotriesterase"/>
    <property type="match status" value="1"/>
</dbReference>
<accession>A0AAF0YFX3</accession>
<dbReference type="InterPro" id="IPR051288">
    <property type="entry name" value="Serum_paraoxonase/arylesterase"/>
</dbReference>
<dbReference type="Proteomes" id="UP000827549">
    <property type="component" value="Chromosome 6"/>
</dbReference>
<organism evidence="2 3">
    <name type="scientific">Vanrija pseudolonga</name>
    <dbReference type="NCBI Taxonomy" id="143232"/>
    <lineage>
        <taxon>Eukaryota</taxon>
        <taxon>Fungi</taxon>
        <taxon>Dikarya</taxon>
        <taxon>Basidiomycota</taxon>
        <taxon>Agaricomycotina</taxon>
        <taxon>Tremellomycetes</taxon>
        <taxon>Trichosporonales</taxon>
        <taxon>Trichosporonaceae</taxon>
        <taxon>Vanrija</taxon>
    </lineage>
</organism>
<keyword evidence="1" id="KW-0812">Transmembrane</keyword>
<feature type="transmembrane region" description="Helical" evidence="1">
    <location>
        <begin position="6"/>
        <end position="29"/>
    </location>
</feature>
<reference evidence="2" key="1">
    <citation type="submission" date="2023-10" db="EMBL/GenBank/DDBJ databases">
        <authorList>
            <person name="Noh H."/>
        </authorList>
    </citation>
    <scope>NUCLEOTIDE SEQUENCE</scope>
    <source>
        <strain evidence="2">DUCC4014</strain>
    </source>
</reference>
<protein>
    <submittedName>
        <fullName evidence="2">Uncharacterized protein</fullName>
    </submittedName>
</protein>
<gene>
    <name evidence="2" type="ORF">LOC62_06G007808</name>
</gene>
<dbReference type="GeneID" id="87810979"/>
<dbReference type="Gene3D" id="2.120.10.30">
    <property type="entry name" value="TolB, C-terminal domain"/>
    <property type="match status" value="1"/>
</dbReference>